<dbReference type="InterPro" id="IPR050808">
    <property type="entry name" value="Phage_Integrase"/>
</dbReference>
<keyword evidence="4" id="KW-0233">DNA recombination</keyword>
<dbReference type="InterPro" id="IPR044068">
    <property type="entry name" value="CB"/>
</dbReference>
<keyword evidence="2" id="KW-0229">DNA integration</keyword>
<dbReference type="AlphaFoldDB" id="A0A0C4WLK6"/>
<dbReference type="CDD" id="cd00801">
    <property type="entry name" value="INT_P4_C"/>
    <property type="match status" value="1"/>
</dbReference>
<dbReference type="InterPro" id="IPR002104">
    <property type="entry name" value="Integrase_catalytic"/>
</dbReference>
<gene>
    <name evidence="8" type="ORF">Achr_e570</name>
</gene>
<dbReference type="GO" id="GO:0015074">
    <property type="term" value="P:DNA integration"/>
    <property type="evidence" value="ECO:0007669"/>
    <property type="project" value="UniProtKB-KW"/>
</dbReference>
<proteinExistence type="inferred from homology"/>
<dbReference type="HOGENOM" id="CLU_027562_0_2_6"/>
<evidence type="ECO:0000259" key="6">
    <source>
        <dbReference type="PROSITE" id="PS51898"/>
    </source>
</evidence>
<dbReference type="RefSeq" id="WP_052264063.1">
    <property type="nucleotide sequence ID" value="NZ_CP010420.1"/>
</dbReference>
<dbReference type="Gene3D" id="1.10.443.10">
    <property type="entry name" value="Intergrase catalytic core"/>
    <property type="match status" value="1"/>
</dbReference>
<reference evidence="8 9" key="1">
    <citation type="journal article" date="2015" name="PLoS ONE">
        <title>Azotobacter Genomes: The Genome of Azotobacter chroococcum NCIMB 8003 (ATCC 4412).</title>
        <authorList>
            <person name="Robson R.L."/>
            <person name="Jones R."/>
            <person name="Robson R.M."/>
            <person name="Schwartz A."/>
            <person name="Richardson T.H."/>
        </authorList>
    </citation>
    <scope>NUCLEOTIDE SEQUENCE [LARGE SCALE GENOMIC DNA]</scope>
    <source>
        <strain evidence="8 9">NCIMB 8003</strain>
        <plasmid evidence="9">Plasmid pAcX50e</plasmid>
    </source>
</reference>
<dbReference type="Proteomes" id="UP000068210">
    <property type="component" value="Plasmid pAcX50e"/>
</dbReference>
<evidence type="ECO:0000259" key="7">
    <source>
        <dbReference type="PROSITE" id="PS51900"/>
    </source>
</evidence>
<accession>A0A0C4WLK6</accession>
<dbReference type="KEGG" id="acx:Achr_e570"/>
<evidence type="ECO:0000256" key="2">
    <source>
        <dbReference type="ARBA" id="ARBA00022908"/>
    </source>
</evidence>
<feature type="domain" description="Tyr recombinase" evidence="6">
    <location>
        <begin position="207"/>
        <end position="379"/>
    </location>
</feature>
<name>A0A0C4WLK6_9GAMM</name>
<dbReference type="InterPro" id="IPR010998">
    <property type="entry name" value="Integrase_recombinase_N"/>
</dbReference>
<dbReference type="EMBL" id="CP010420">
    <property type="protein sequence ID" value="AJE23648.1"/>
    <property type="molecule type" value="Genomic_DNA"/>
</dbReference>
<dbReference type="InterPro" id="IPR025166">
    <property type="entry name" value="Integrase_DNA_bind_dom"/>
</dbReference>
<evidence type="ECO:0000313" key="9">
    <source>
        <dbReference type="Proteomes" id="UP000068210"/>
    </source>
</evidence>
<evidence type="ECO:0000256" key="4">
    <source>
        <dbReference type="ARBA" id="ARBA00023172"/>
    </source>
</evidence>
<dbReference type="Pfam" id="PF13356">
    <property type="entry name" value="Arm-DNA-bind_3"/>
    <property type="match status" value="1"/>
</dbReference>
<protein>
    <submittedName>
        <fullName evidence="8">Phage integrase family</fullName>
    </submittedName>
</protein>
<geneLocation type="plasmid" evidence="8 9">
    <name>pAcX50e</name>
</geneLocation>
<dbReference type="PROSITE" id="PS51900">
    <property type="entry name" value="CB"/>
    <property type="match status" value="1"/>
</dbReference>
<organism evidence="8 9">
    <name type="scientific">Azotobacter chroococcum NCIMB 8003</name>
    <dbReference type="NCBI Taxonomy" id="1328314"/>
    <lineage>
        <taxon>Bacteria</taxon>
        <taxon>Pseudomonadati</taxon>
        <taxon>Pseudomonadota</taxon>
        <taxon>Gammaproteobacteria</taxon>
        <taxon>Pseudomonadales</taxon>
        <taxon>Pseudomonadaceae</taxon>
        <taxon>Azotobacter</taxon>
    </lineage>
</organism>
<dbReference type="SUPFAM" id="SSF56349">
    <property type="entry name" value="DNA breaking-rejoining enzymes"/>
    <property type="match status" value="1"/>
</dbReference>
<keyword evidence="8" id="KW-0614">Plasmid</keyword>
<dbReference type="PANTHER" id="PTHR30629:SF2">
    <property type="entry name" value="PROPHAGE INTEGRASE INTS-RELATED"/>
    <property type="match status" value="1"/>
</dbReference>
<keyword evidence="9" id="KW-1185">Reference proteome</keyword>
<dbReference type="InterPro" id="IPR011010">
    <property type="entry name" value="DNA_brk_join_enz"/>
</dbReference>
<dbReference type="GO" id="GO:0003677">
    <property type="term" value="F:DNA binding"/>
    <property type="evidence" value="ECO:0007669"/>
    <property type="project" value="UniProtKB-UniRule"/>
</dbReference>
<evidence type="ECO:0000313" key="8">
    <source>
        <dbReference type="EMBL" id="AJE23648.1"/>
    </source>
</evidence>
<comment type="similarity">
    <text evidence="1">Belongs to the 'phage' integrase family.</text>
</comment>
<evidence type="ECO:0000256" key="3">
    <source>
        <dbReference type="ARBA" id="ARBA00023125"/>
    </source>
</evidence>
<dbReference type="InterPro" id="IPR053876">
    <property type="entry name" value="Phage_int_M"/>
</dbReference>
<dbReference type="InterPro" id="IPR013762">
    <property type="entry name" value="Integrase-like_cat_sf"/>
</dbReference>
<dbReference type="Pfam" id="PF00589">
    <property type="entry name" value="Phage_integrase"/>
    <property type="match status" value="1"/>
</dbReference>
<evidence type="ECO:0000256" key="5">
    <source>
        <dbReference type="PROSITE-ProRule" id="PRU01248"/>
    </source>
</evidence>
<evidence type="ECO:0000256" key="1">
    <source>
        <dbReference type="ARBA" id="ARBA00008857"/>
    </source>
</evidence>
<dbReference type="Gene3D" id="3.30.160.390">
    <property type="entry name" value="Integrase, DNA-binding domain"/>
    <property type="match status" value="1"/>
</dbReference>
<feature type="domain" description="Core-binding (CB)" evidence="7">
    <location>
        <begin position="98"/>
        <end position="178"/>
    </location>
</feature>
<dbReference type="InterPro" id="IPR038488">
    <property type="entry name" value="Integrase_DNA-bd_sf"/>
</dbReference>
<dbReference type="PROSITE" id="PS51898">
    <property type="entry name" value="TYR_RECOMBINASE"/>
    <property type="match status" value="1"/>
</dbReference>
<keyword evidence="3 5" id="KW-0238">DNA-binding</keyword>
<dbReference type="Gene3D" id="1.10.150.130">
    <property type="match status" value="1"/>
</dbReference>
<dbReference type="Pfam" id="PF22022">
    <property type="entry name" value="Phage_int_M"/>
    <property type="match status" value="1"/>
</dbReference>
<sequence length="407" mass="45690">MSKLTPKLVKETTTPGTYQDGRGLFLKISAGGTKSWVFRYSFQGGRRDMGLGAFPAVALRDARLAADKARLELAQGIDPLGKRHQLQHEARANRRKGTTFKTEAELFLRTHAPSWSPRHAVQWRNSLGTHVYPRIGELPVAQIDTDLVLDVLAPIWSTTPVTATRVRNRIELILDAAKARQLRTGENPARWRGHLDKLLPRHKRSTLPFPALPAEQVPALLHKLDRMANPAARACELLILTATRSGEVCGARWEEFDLEGRVWTIPAQRMKAKRTHRVPLTEAMLEVLEQVRGNHREFVFLNARRTGPLPGNALRRVLDAAGAENCVPHGFRSTFRTWAAEQTNHPREVCEMALAHTLESKVEAAYNRGDLLDKRRALMEEWSAFLGTFEREVVFKALSVSEPAGGE</sequence>
<dbReference type="GO" id="GO:0006310">
    <property type="term" value="P:DNA recombination"/>
    <property type="evidence" value="ECO:0007669"/>
    <property type="project" value="UniProtKB-KW"/>
</dbReference>
<dbReference type="PANTHER" id="PTHR30629">
    <property type="entry name" value="PROPHAGE INTEGRASE"/>
    <property type="match status" value="1"/>
</dbReference>